<evidence type="ECO:0000313" key="2">
    <source>
        <dbReference type="EMBL" id="QDU54595.1"/>
    </source>
</evidence>
<feature type="compositionally biased region" description="Basic residues" evidence="1">
    <location>
        <begin position="33"/>
        <end position="62"/>
    </location>
</feature>
<gene>
    <name evidence="2" type="ORF">Pan181_07780</name>
</gene>
<feature type="region of interest" description="Disordered" evidence="1">
    <location>
        <begin position="158"/>
        <end position="189"/>
    </location>
</feature>
<dbReference type="AlphaFoldDB" id="A0A518AIM8"/>
<dbReference type="Proteomes" id="UP000315750">
    <property type="component" value="Chromosome"/>
</dbReference>
<protein>
    <submittedName>
        <fullName evidence="2">Uncharacterized protein</fullName>
    </submittedName>
</protein>
<feature type="compositionally biased region" description="Low complexity" evidence="1">
    <location>
        <begin position="14"/>
        <end position="32"/>
    </location>
</feature>
<dbReference type="EMBL" id="CP036278">
    <property type="protein sequence ID" value="QDU54595.1"/>
    <property type="molecule type" value="Genomic_DNA"/>
</dbReference>
<evidence type="ECO:0000313" key="3">
    <source>
        <dbReference type="Proteomes" id="UP000315750"/>
    </source>
</evidence>
<dbReference type="RefSeq" id="WP_315861137.1">
    <property type="nucleotide sequence ID" value="NZ_CP036278.1"/>
</dbReference>
<feature type="region of interest" description="Disordered" evidence="1">
    <location>
        <begin position="1"/>
        <end position="110"/>
    </location>
</feature>
<feature type="compositionally biased region" description="Basic and acidic residues" evidence="1">
    <location>
        <begin position="72"/>
        <end position="110"/>
    </location>
</feature>
<organism evidence="2 3">
    <name type="scientific">Aeoliella mucimassa</name>
    <dbReference type="NCBI Taxonomy" id="2527972"/>
    <lineage>
        <taxon>Bacteria</taxon>
        <taxon>Pseudomonadati</taxon>
        <taxon>Planctomycetota</taxon>
        <taxon>Planctomycetia</taxon>
        <taxon>Pirellulales</taxon>
        <taxon>Lacipirellulaceae</taxon>
        <taxon>Aeoliella</taxon>
    </lineage>
</organism>
<sequence length="189" mass="21000">MPTSTKSSQKKTASKSSTAKKTAPKRASSASTAKKRTTKKAAASKKKAPATKKKATTKKTTKKTSTGEEQVTIDRRRGDRREGEVATKKPLERRQKVNRRRQIDPTTCERDYSDQEVEFMNALDDYKRRSGRMFPTCSEVLEVIRGLGYVQLSPAELAARTPADEPNTDTETEAASEQDEMLLEAELVG</sequence>
<name>A0A518AIM8_9BACT</name>
<keyword evidence="3" id="KW-1185">Reference proteome</keyword>
<reference evidence="2 3" key="1">
    <citation type="submission" date="2019-02" db="EMBL/GenBank/DDBJ databases">
        <title>Deep-cultivation of Planctomycetes and their phenomic and genomic characterization uncovers novel biology.</title>
        <authorList>
            <person name="Wiegand S."/>
            <person name="Jogler M."/>
            <person name="Boedeker C."/>
            <person name="Pinto D."/>
            <person name="Vollmers J."/>
            <person name="Rivas-Marin E."/>
            <person name="Kohn T."/>
            <person name="Peeters S.H."/>
            <person name="Heuer A."/>
            <person name="Rast P."/>
            <person name="Oberbeckmann S."/>
            <person name="Bunk B."/>
            <person name="Jeske O."/>
            <person name="Meyerdierks A."/>
            <person name="Storesund J.E."/>
            <person name="Kallscheuer N."/>
            <person name="Luecker S."/>
            <person name="Lage O.M."/>
            <person name="Pohl T."/>
            <person name="Merkel B.J."/>
            <person name="Hornburger P."/>
            <person name="Mueller R.-W."/>
            <person name="Bruemmer F."/>
            <person name="Labrenz M."/>
            <person name="Spormann A.M."/>
            <person name="Op den Camp H."/>
            <person name="Overmann J."/>
            <person name="Amann R."/>
            <person name="Jetten M.S.M."/>
            <person name="Mascher T."/>
            <person name="Medema M.H."/>
            <person name="Devos D.P."/>
            <person name="Kaster A.-K."/>
            <person name="Ovreas L."/>
            <person name="Rohde M."/>
            <person name="Galperin M.Y."/>
            <person name="Jogler C."/>
        </authorList>
    </citation>
    <scope>NUCLEOTIDE SEQUENCE [LARGE SCALE GENOMIC DNA]</scope>
    <source>
        <strain evidence="2 3">Pan181</strain>
    </source>
</reference>
<feature type="compositionally biased region" description="Acidic residues" evidence="1">
    <location>
        <begin position="166"/>
        <end position="183"/>
    </location>
</feature>
<evidence type="ECO:0000256" key="1">
    <source>
        <dbReference type="SAM" id="MobiDB-lite"/>
    </source>
</evidence>
<proteinExistence type="predicted"/>
<dbReference type="KEGG" id="amuc:Pan181_07780"/>
<accession>A0A518AIM8</accession>